<dbReference type="SUPFAM" id="SSF55874">
    <property type="entry name" value="ATPase domain of HSP90 chaperone/DNA topoisomerase II/histidine kinase"/>
    <property type="match status" value="1"/>
</dbReference>
<dbReference type="RefSeq" id="WP_283203347.1">
    <property type="nucleotide sequence ID" value="NZ_JASGCB010000007.1"/>
</dbReference>
<comment type="caution">
    <text evidence="8">The sequence shown here is derived from an EMBL/GenBank/DDBJ whole genome shotgun (WGS) entry which is preliminary data.</text>
</comment>
<dbReference type="GO" id="GO:0016301">
    <property type="term" value="F:kinase activity"/>
    <property type="evidence" value="ECO:0007669"/>
    <property type="project" value="UniProtKB-KW"/>
</dbReference>
<evidence type="ECO:0000256" key="5">
    <source>
        <dbReference type="ARBA" id="ARBA00023012"/>
    </source>
</evidence>
<dbReference type="EMBL" id="JASGCB010000007">
    <property type="protein sequence ID" value="MDI9259812.1"/>
    <property type="molecule type" value="Genomic_DNA"/>
</dbReference>
<keyword evidence="5" id="KW-0902">Two-component regulatory system</keyword>
<sequence length="391" mass="42826">MGRKLRRGAIGTMMFFLLQLVYPASFLFGLPARAMAEGMGSLVAFGALYSVAFLTGRNSPWRIVAFFGQLAILLTLMASFSLSYVYLLFYPVATVLHGSLRRTIALFAVLCASVGTLVAVERAHHVPLPAGFPYLLVGSLFGGSVLVYMLRAWMALDETNARLQAAQSEIARLSQAEERARIGRDLHDLLGHQLSLITLKAQVAGRILERTGDVRRARDEIEQIERVSRATLESVRAYVADMRATDWHDAWRAAEEVLAAAGIEAQMACEIDALPKEVEHAYAMCLREAVTNVVRHSGARRCAVRLWREGPFVVLAVADDGEGTAEASTASARGGSGISGMRARMAQIAGECECLGRDEWRRRALAWPAFEPGWVVVLKAPVPTERREGLP</sequence>
<dbReference type="CDD" id="cd16917">
    <property type="entry name" value="HATPase_UhpB-NarQ-NarX-like"/>
    <property type="match status" value="1"/>
</dbReference>
<keyword evidence="3" id="KW-0808">Transferase</keyword>
<dbReference type="InterPro" id="IPR050482">
    <property type="entry name" value="Sensor_HK_TwoCompSys"/>
</dbReference>
<dbReference type="PANTHER" id="PTHR24421:SF63">
    <property type="entry name" value="SENSOR HISTIDINE KINASE DESK"/>
    <property type="match status" value="1"/>
</dbReference>
<feature type="domain" description="Signal transduction histidine kinase subgroup 3 dimerisation and phosphoacceptor" evidence="7">
    <location>
        <begin position="178"/>
        <end position="245"/>
    </location>
</feature>
<keyword evidence="4 8" id="KW-0418">Kinase</keyword>
<feature type="transmembrane region" description="Helical" evidence="6">
    <location>
        <begin position="132"/>
        <end position="154"/>
    </location>
</feature>
<keyword evidence="6" id="KW-0812">Transmembrane</keyword>
<feature type="transmembrane region" description="Helical" evidence="6">
    <location>
        <begin position="39"/>
        <end position="56"/>
    </location>
</feature>
<dbReference type="Pfam" id="PF07730">
    <property type="entry name" value="HisKA_3"/>
    <property type="match status" value="1"/>
</dbReference>
<accession>A0ABT6XXI9</accession>
<dbReference type="EC" id="2.7.13.3" evidence="2"/>
<dbReference type="Gene3D" id="3.30.565.10">
    <property type="entry name" value="Histidine kinase-like ATPase, C-terminal domain"/>
    <property type="match status" value="1"/>
</dbReference>
<feature type="transmembrane region" description="Helical" evidence="6">
    <location>
        <begin position="63"/>
        <end position="87"/>
    </location>
</feature>
<evidence type="ECO:0000259" key="7">
    <source>
        <dbReference type="Pfam" id="PF07730"/>
    </source>
</evidence>
<evidence type="ECO:0000256" key="3">
    <source>
        <dbReference type="ARBA" id="ARBA00022679"/>
    </source>
</evidence>
<organism evidence="8 9">
    <name type="scientific">Alicyclobacillus sendaiensis PA2</name>
    <dbReference type="NCBI Taxonomy" id="3029425"/>
    <lineage>
        <taxon>Bacteria</taxon>
        <taxon>Bacillati</taxon>
        <taxon>Bacillota</taxon>
        <taxon>Bacilli</taxon>
        <taxon>Bacillales</taxon>
        <taxon>Alicyclobacillaceae</taxon>
        <taxon>Alicyclobacillus</taxon>
    </lineage>
</organism>
<dbReference type="Proteomes" id="UP001529245">
    <property type="component" value="Unassembled WGS sequence"/>
</dbReference>
<reference evidence="8 9" key="1">
    <citation type="submission" date="2023-04" db="EMBL/GenBank/DDBJ databases">
        <title>A. sendaiensis sub sp. chiapanensis a novel subspecie with specific adaptation in bacterial cell wall isolated from an active volcano.</title>
        <authorList>
            <person name="Alvarez Gutierrez P.E."/>
            <person name="Ortiz Cortes L.Y."/>
        </authorList>
    </citation>
    <scope>NUCLEOTIDE SEQUENCE [LARGE SCALE GENOMIC DNA]</scope>
    <source>
        <strain evidence="8 9">PA2</strain>
    </source>
</reference>
<comment type="catalytic activity">
    <reaction evidence="1">
        <text>ATP + protein L-histidine = ADP + protein N-phospho-L-histidine.</text>
        <dbReference type="EC" id="2.7.13.3"/>
    </reaction>
</comment>
<evidence type="ECO:0000256" key="4">
    <source>
        <dbReference type="ARBA" id="ARBA00022777"/>
    </source>
</evidence>
<dbReference type="Gene3D" id="1.20.5.1930">
    <property type="match status" value="1"/>
</dbReference>
<keyword evidence="9" id="KW-1185">Reference proteome</keyword>
<dbReference type="InterPro" id="IPR036890">
    <property type="entry name" value="HATPase_C_sf"/>
</dbReference>
<evidence type="ECO:0000256" key="2">
    <source>
        <dbReference type="ARBA" id="ARBA00012438"/>
    </source>
</evidence>
<evidence type="ECO:0000256" key="6">
    <source>
        <dbReference type="SAM" id="Phobius"/>
    </source>
</evidence>
<keyword evidence="6" id="KW-0472">Membrane</keyword>
<protein>
    <recommendedName>
        <fullName evidence="2">histidine kinase</fullName>
        <ecNumber evidence="2">2.7.13.3</ecNumber>
    </recommendedName>
</protein>
<dbReference type="PANTHER" id="PTHR24421">
    <property type="entry name" value="NITRATE/NITRITE SENSOR PROTEIN NARX-RELATED"/>
    <property type="match status" value="1"/>
</dbReference>
<dbReference type="InterPro" id="IPR011712">
    <property type="entry name" value="Sig_transdc_His_kin_sub3_dim/P"/>
</dbReference>
<name>A0ABT6XXI9_ALISE</name>
<keyword evidence="6" id="KW-1133">Transmembrane helix</keyword>
<evidence type="ECO:0000256" key="1">
    <source>
        <dbReference type="ARBA" id="ARBA00000085"/>
    </source>
</evidence>
<evidence type="ECO:0000313" key="9">
    <source>
        <dbReference type="Proteomes" id="UP001529245"/>
    </source>
</evidence>
<feature type="transmembrane region" description="Helical" evidence="6">
    <location>
        <begin position="99"/>
        <end position="120"/>
    </location>
</feature>
<evidence type="ECO:0000313" key="8">
    <source>
        <dbReference type="EMBL" id="MDI9259812.1"/>
    </source>
</evidence>
<proteinExistence type="predicted"/>
<gene>
    <name evidence="8" type="ORF">QID03_06380</name>
</gene>